<evidence type="ECO:0000313" key="3">
    <source>
        <dbReference type="EnsemblMetazoa" id="HelroP171921"/>
    </source>
</evidence>
<dbReference type="RefSeq" id="XP_009016852.1">
    <property type="nucleotide sequence ID" value="XM_009018604.1"/>
</dbReference>
<keyword evidence="1" id="KW-0812">Transmembrane</keyword>
<dbReference type="AlphaFoldDB" id="T1F4V0"/>
<reference evidence="3" key="3">
    <citation type="submission" date="2015-06" db="UniProtKB">
        <authorList>
            <consortium name="EnsemblMetazoa"/>
        </authorList>
    </citation>
    <scope>IDENTIFICATION</scope>
</reference>
<gene>
    <name evidence="3" type="primary">20203849</name>
    <name evidence="2" type="ORF">HELRODRAFT_171921</name>
</gene>
<reference evidence="2 4" key="2">
    <citation type="journal article" date="2013" name="Nature">
        <title>Insights into bilaterian evolution from three spiralian genomes.</title>
        <authorList>
            <person name="Simakov O."/>
            <person name="Marletaz F."/>
            <person name="Cho S.J."/>
            <person name="Edsinger-Gonzales E."/>
            <person name="Havlak P."/>
            <person name="Hellsten U."/>
            <person name="Kuo D.H."/>
            <person name="Larsson T."/>
            <person name="Lv J."/>
            <person name="Arendt D."/>
            <person name="Savage R."/>
            <person name="Osoegawa K."/>
            <person name="de Jong P."/>
            <person name="Grimwood J."/>
            <person name="Chapman J.A."/>
            <person name="Shapiro H."/>
            <person name="Aerts A."/>
            <person name="Otillar R.P."/>
            <person name="Terry A.Y."/>
            <person name="Boore J.L."/>
            <person name="Grigoriev I.V."/>
            <person name="Lindberg D.R."/>
            <person name="Seaver E.C."/>
            <person name="Weisblat D.A."/>
            <person name="Putnam N.H."/>
            <person name="Rokhsar D.S."/>
        </authorList>
    </citation>
    <scope>NUCLEOTIDE SEQUENCE</scope>
</reference>
<evidence type="ECO:0000313" key="2">
    <source>
        <dbReference type="EMBL" id="ESO04919.1"/>
    </source>
</evidence>
<protein>
    <submittedName>
        <fullName evidence="2 3">Uncharacterized protein</fullName>
    </submittedName>
</protein>
<dbReference type="EMBL" id="KB096411">
    <property type="protein sequence ID" value="ESO04919.1"/>
    <property type="molecule type" value="Genomic_DNA"/>
</dbReference>
<reference evidence="4" key="1">
    <citation type="submission" date="2012-12" db="EMBL/GenBank/DDBJ databases">
        <authorList>
            <person name="Hellsten U."/>
            <person name="Grimwood J."/>
            <person name="Chapman J.A."/>
            <person name="Shapiro H."/>
            <person name="Aerts A."/>
            <person name="Otillar R.P."/>
            <person name="Terry A.Y."/>
            <person name="Boore J.L."/>
            <person name="Simakov O."/>
            <person name="Marletaz F."/>
            <person name="Cho S.-J."/>
            <person name="Edsinger-Gonzales E."/>
            <person name="Havlak P."/>
            <person name="Kuo D.-H."/>
            <person name="Larsson T."/>
            <person name="Lv J."/>
            <person name="Arendt D."/>
            <person name="Savage R."/>
            <person name="Osoegawa K."/>
            <person name="de Jong P."/>
            <person name="Lindberg D.R."/>
            <person name="Seaver E.C."/>
            <person name="Weisblat D.A."/>
            <person name="Putnam N.H."/>
            <person name="Grigoriev I.V."/>
            <person name="Rokhsar D.S."/>
        </authorList>
    </citation>
    <scope>NUCLEOTIDE SEQUENCE</scope>
</reference>
<dbReference type="HOGENOM" id="CLU_1449199_0_0_1"/>
<dbReference type="PANTHER" id="PTHR12766">
    <property type="entry name" value="DEATH DOMAIN-ASSOCIATED PROTEIN 6 DAXX"/>
    <property type="match status" value="1"/>
</dbReference>
<dbReference type="KEGG" id="hro:HELRODRAFT_171921"/>
<keyword evidence="4" id="KW-1185">Reference proteome</keyword>
<organism evidence="3 4">
    <name type="scientific">Helobdella robusta</name>
    <name type="common">Californian leech</name>
    <dbReference type="NCBI Taxonomy" id="6412"/>
    <lineage>
        <taxon>Eukaryota</taxon>
        <taxon>Metazoa</taxon>
        <taxon>Spiralia</taxon>
        <taxon>Lophotrochozoa</taxon>
        <taxon>Annelida</taxon>
        <taxon>Clitellata</taxon>
        <taxon>Hirudinea</taxon>
        <taxon>Rhynchobdellida</taxon>
        <taxon>Glossiphoniidae</taxon>
        <taxon>Helobdella</taxon>
    </lineage>
</organism>
<dbReference type="EnsemblMetazoa" id="HelroT171921">
    <property type="protein sequence ID" value="HelroP171921"/>
    <property type="gene ID" value="HelroG171921"/>
</dbReference>
<name>T1F4V0_HELRO</name>
<feature type="transmembrane region" description="Helical" evidence="1">
    <location>
        <begin position="75"/>
        <end position="93"/>
    </location>
</feature>
<sequence length="187" mass="21713">MLSKQYSRFNQPSRKFRRRSFDNVNLVRLKLPEEFIVEDQNGCDVTLRSFIQWQNARLAGVEAYRRVQWQRTHAWLGYVLFFILCNLTLTLTADNKYQMIGKPDNPRCFVSEPTAVLTNIRSFLECSSKCSHQVSPVDNNTTTCNAFNYISSDASSPAKYCQLFNFMCDFEFKMISNISNCQAYEAS</sequence>
<dbReference type="EMBL" id="AMQM01003969">
    <property type="status" value="NOT_ANNOTATED_CDS"/>
    <property type="molecule type" value="Genomic_DNA"/>
</dbReference>
<accession>T1F4V0</accession>
<dbReference type="InParanoid" id="T1F4V0"/>
<dbReference type="CTD" id="20203849"/>
<evidence type="ECO:0000313" key="4">
    <source>
        <dbReference type="Proteomes" id="UP000015101"/>
    </source>
</evidence>
<dbReference type="Proteomes" id="UP000015101">
    <property type="component" value="Unassembled WGS sequence"/>
</dbReference>
<keyword evidence="1" id="KW-0472">Membrane</keyword>
<dbReference type="GeneID" id="20203849"/>
<evidence type="ECO:0000256" key="1">
    <source>
        <dbReference type="SAM" id="Phobius"/>
    </source>
</evidence>
<keyword evidence="1" id="KW-1133">Transmembrane helix</keyword>
<dbReference type="PANTHER" id="PTHR12766:SF7">
    <property type="entry name" value="DEATH DOMAIN-ASSOCIATED PROTEIN 6"/>
    <property type="match status" value="1"/>
</dbReference>
<proteinExistence type="predicted"/>